<organism evidence="2 3">
    <name type="scientific">Oleispira antarctica RB-8</name>
    <dbReference type="NCBI Taxonomy" id="698738"/>
    <lineage>
        <taxon>Bacteria</taxon>
        <taxon>Pseudomonadati</taxon>
        <taxon>Pseudomonadota</taxon>
        <taxon>Gammaproteobacteria</taxon>
        <taxon>Oceanospirillales</taxon>
        <taxon>Oceanospirillaceae</taxon>
        <taxon>Oleispira</taxon>
    </lineage>
</organism>
<protein>
    <recommendedName>
        <fullName evidence="4">Lipoprotein</fullName>
    </recommendedName>
</protein>
<evidence type="ECO:0008006" key="4">
    <source>
        <dbReference type="Google" id="ProtNLM"/>
    </source>
</evidence>
<feature type="signal peptide" evidence="1">
    <location>
        <begin position="1"/>
        <end position="22"/>
    </location>
</feature>
<dbReference type="EMBL" id="FO203512">
    <property type="protein sequence ID" value="CCK77199.1"/>
    <property type="molecule type" value="Genomic_DNA"/>
</dbReference>
<name>R4YUX3_OLEAN</name>
<evidence type="ECO:0000313" key="2">
    <source>
        <dbReference type="EMBL" id="CCK77199.1"/>
    </source>
</evidence>
<dbReference type="KEGG" id="oai:OLEAN_C30230"/>
<reference evidence="2 3" key="1">
    <citation type="journal article" date="2013" name="Nat. Commun.">
        <title>Genome sequence and functional genomic analysis of the oil-degrading bacterium Oleispira antarctica.</title>
        <authorList>
            <person name="Kube M."/>
            <person name="Chernikova T.N."/>
            <person name="Al-Ramahi Y."/>
            <person name="Beloqui A."/>
            <person name="Lopez-Cortez N."/>
            <person name="Guazzaroni M.E."/>
            <person name="Heipieper H.J."/>
            <person name="Klages S."/>
            <person name="Kotsyurbenko O.R."/>
            <person name="Langer I."/>
            <person name="Nechitaylo T.Y."/>
            <person name="Lunsdorf H."/>
            <person name="Fernandez M."/>
            <person name="Juarez S."/>
            <person name="Ciordia S."/>
            <person name="Singer A."/>
            <person name="Kagan O."/>
            <person name="Egorova O."/>
            <person name="Petit P.A."/>
            <person name="Stogios P."/>
            <person name="Kim Y."/>
            <person name="Tchigvintsev A."/>
            <person name="Flick R."/>
            <person name="Denaro R."/>
            <person name="Genovese M."/>
            <person name="Albar J.P."/>
            <person name="Reva O.N."/>
            <person name="Martinez-Gomariz M."/>
            <person name="Tran H."/>
            <person name="Ferrer M."/>
            <person name="Savchenko A."/>
            <person name="Yakunin A.F."/>
            <person name="Yakimov M.M."/>
            <person name="Golyshina O.V."/>
            <person name="Reinhardt R."/>
            <person name="Golyshin P.N."/>
        </authorList>
    </citation>
    <scope>NUCLEOTIDE SEQUENCE [LARGE SCALE GENOMIC DNA]</scope>
</reference>
<gene>
    <name evidence="2" type="ORF">OLEAN_C30230</name>
</gene>
<keyword evidence="1" id="KW-0732">Signal</keyword>
<accession>R4YUX3</accession>
<dbReference type="HOGENOM" id="CLU_1904609_0_0_6"/>
<keyword evidence="3" id="KW-1185">Reference proteome</keyword>
<proteinExistence type="predicted"/>
<dbReference type="PROSITE" id="PS51257">
    <property type="entry name" value="PROKAR_LIPOPROTEIN"/>
    <property type="match status" value="1"/>
</dbReference>
<sequence>MRFILIVITFFVVGCSSTSALKQEPMDVIEHEMLRKEAEVVTIEKAVIPQVWSDHKILNISEEICAQKGVDILTTLGFERIVMSGSYVYGNYINNRAAIKCTRVDNKTFVYAVVAGPKVKIVERLRNEIIWKL</sequence>
<dbReference type="AlphaFoldDB" id="R4YUX3"/>
<evidence type="ECO:0000313" key="3">
    <source>
        <dbReference type="Proteomes" id="UP000032749"/>
    </source>
</evidence>
<dbReference type="Proteomes" id="UP000032749">
    <property type="component" value="Chromosome"/>
</dbReference>
<feature type="chain" id="PRO_5004374409" description="Lipoprotein" evidence="1">
    <location>
        <begin position="23"/>
        <end position="133"/>
    </location>
</feature>
<evidence type="ECO:0000256" key="1">
    <source>
        <dbReference type="SAM" id="SignalP"/>
    </source>
</evidence>